<evidence type="ECO:0000313" key="1">
    <source>
        <dbReference type="EMBL" id="CAH2084777.1"/>
    </source>
</evidence>
<dbReference type="AlphaFoldDB" id="A0AAU9TFD4"/>
<proteinExistence type="predicted"/>
<protein>
    <submittedName>
        <fullName evidence="1">Uncharacterized protein</fullName>
    </submittedName>
</protein>
<gene>
    <name evidence="1" type="ORF">EEDITHA_LOCUS1316</name>
</gene>
<comment type="caution">
    <text evidence="1">The sequence shown here is derived from an EMBL/GenBank/DDBJ whole genome shotgun (WGS) entry which is preliminary data.</text>
</comment>
<name>A0AAU9TFD4_EUPED</name>
<sequence>MCYVCVGHTEGNIDEHVYQEHLIKKNRAREEKEKDKKDAGLGKCILLTMDLEAVKVCPYSTASALYFKTKLTCHNFTVFDLTSRHCTCYWFTETATDLTSIKKHNISITQKFLERGHTQMECDSVHSAIERKLSNRIINSPCDYVSATKEARASCPYEVIQIDHNFVKNYADSSTWLYKSIRPGRKAGDPTVTDIRAILYDQDDTIKVKLNFDQDWFTLPQRYKSFDPGVFYSTLRKDMIPISASKYRHLQELKQVLPKECHNFYDTLPHKN</sequence>
<dbReference type="PANTHER" id="PTHR10773">
    <property type="entry name" value="DNA-DIRECTED RNA POLYMERASES I, II, AND III SUBUNIT RPABC2"/>
    <property type="match status" value="1"/>
</dbReference>
<accession>A0AAU9TFD4</accession>
<evidence type="ECO:0000313" key="2">
    <source>
        <dbReference type="Proteomes" id="UP001153954"/>
    </source>
</evidence>
<dbReference type="Proteomes" id="UP001153954">
    <property type="component" value="Unassembled WGS sequence"/>
</dbReference>
<reference evidence="1" key="1">
    <citation type="submission" date="2022-03" db="EMBL/GenBank/DDBJ databases">
        <authorList>
            <person name="Tunstrom K."/>
        </authorList>
    </citation>
    <scope>NUCLEOTIDE SEQUENCE</scope>
</reference>
<organism evidence="1 2">
    <name type="scientific">Euphydryas editha</name>
    <name type="common">Edith's checkerspot</name>
    <dbReference type="NCBI Taxonomy" id="104508"/>
    <lineage>
        <taxon>Eukaryota</taxon>
        <taxon>Metazoa</taxon>
        <taxon>Ecdysozoa</taxon>
        <taxon>Arthropoda</taxon>
        <taxon>Hexapoda</taxon>
        <taxon>Insecta</taxon>
        <taxon>Pterygota</taxon>
        <taxon>Neoptera</taxon>
        <taxon>Endopterygota</taxon>
        <taxon>Lepidoptera</taxon>
        <taxon>Glossata</taxon>
        <taxon>Ditrysia</taxon>
        <taxon>Papilionoidea</taxon>
        <taxon>Nymphalidae</taxon>
        <taxon>Nymphalinae</taxon>
        <taxon>Euphydryas</taxon>
    </lineage>
</organism>
<dbReference type="PANTHER" id="PTHR10773:SF19">
    <property type="match status" value="1"/>
</dbReference>
<dbReference type="EMBL" id="CAKOGL010000003">
    <property type="protein sequence ID" value="CAH2084777.1"/>
    <property type="molecule type" value="Genomic_DNA"/>
</dbReference>
<keyword evidence="2" id="KW-1185">Reference proteome</keyword>